<dbReference type="EMBL" id="CAEZTR010000019">
    <property type="protein sequence ID" value="CAB4570266.1"/>
    <property type="molecule type" value="Genomic_DNA"/>
</dbReference>
<protein>
    <submittedName>
        <fullName evidence="2">Unannotated protein</fullName>
    </submittedName>
</protein>
<evidence type="ECO:0000256" key="1">
    <source>
        <dbReference type="SAM" id="MobiDB-lite"/>
    </source>
</evidence>
<proteinExistence type="predicted"/>
<sequence>MSSIEGIEKFCRRPSGIFRRFRNRSAANNVERDVEHQHETSSAGIDNTGIGQHLQHLRSTRERVGARSMRCFEDTEKIRTSIGCSAPAFGSNTNDGEDRSFDRLHHRAIGSSGRGIECSCECCAINYWSGPELGGQSPQDLRKDHTRISTSTHQ</sequence>
<gene>
    <name evidence="2" type="ORF">UFOPK1711_00459</name>
</gene>
<feature type="region of interest" description="Disordered" evidence="1">
    <location>
        <begin position="134"/>
        <end position="154"/>
    </location>
</feature>
<dbReference type="AlphaFoldDB" id="A0A6J6E370"/>
<organism evidence="2">
    <name type="scientific">freshwater metagenome</name>
    <dbReference type="NCBI Taxonomy" id="449393"/>
    <lineage>
        <taxon>unclassified sequences</taxon>
        <taxon>metagenomes</taxon>
        <taxon>ecological metagenomes</taxon>
    </lineage>
</organism>
<reference evidence="2" key="1">
    <citation type="submission" date="2020-05" db="EMBL/GenBank/DDBJ databases">
        <authorList>
            <person name="Chiriac C."/>
            <person name="Salcher M."/>
            <person name="Ghai R."/>
            <person name="Kavagutti S V."/>
        </authorList>
    </citation>
    <scope>NUCLEOTIDE SEQUENCE</scope>
</reference>
<feature type="compositionally biased region" description="Basic and acidic residues" evidence="1">
    <location>
        <begin position="30"/>
        <end position="39"/>
    </location>
</feature>
<feature type="region of interest" description="Disordered" evidence="1">
    <location>
        <begin position="28"/>
        <end position="51"/>
    </location>
</feature>
<evidence type="ECO:0000313" key="2">
    <source>
        <dbReference type="EMBL" id="CAB4570266.1"/>
    </source>
</evidence>
<accession>A0A6J6E370</accession>
<name>A0A6J6E370_9ZZZZ</name>